<comment type="caution">
    <text evidence="1">The sequence shown here is derived from an EMBL/GenBank/DDBJ whole genome shotgun (WGS) entry which is preliminary data.</text>
</comment>
<organism evidence="1 2">
    <name type="scientific">Lindgomyces ingoldianus</name>
    <dbReference type="NCBI Taxonomy" id="673940"/>
    <lineage>
        <taxon>Eukaryota</taxon>
        <taxon>Fungi</taxon>
        <taxon>Dikarya</taxon>
        <taxon>Ascomycota</taxon>
        <taxon>Pezizomycotina</taxon>
        <taxon>Dothideomycetes</taxon>
        <taxon>Pleosporomycetidae</taxon>
        <taxon>Pleosporales</taxon>
        <taxon>Lindgomycetaceae</taxon>
        <taxon>Lindgomyces</taxon>
    </lineage>
</organism>
<dbReference type="EMBL" id="MU003504">
    <property type="protein sequence ID" value="KAF2471802.1"/>
    <property type="molecule type" value="Genomic_DNA"/>
</dbReference>
<proteinExistence type="predicted"/>
<evidence type="ECO:0000313" key="2">
    <source>
        <dbReference type="Proteomes" id="UP000799755"/>
    </source>
</evidence>
<keyword evidence="2" id="KW-1185">Reference proteome</keyword>
<name>A0ACB6R0E6_9PLEO</name>
<accession>A0ACB6R0E6</accession>
<protein>
    <submittedName>
        <fullName evidence="1">Uncharacterized protein</fullName>
    </submittedName>
</protein>
<gene>
    <name evidence="1" type="ORF">BDR25DRAFT_367665</name>
</gene>
<evidence type="ECO:0000313" key="1">
    <source>
        <dbReference type="EMBL" id="KAF2471802.1"/>
    </source>
</evidence>
<reference evidence="1" key="1">
    <citation type="journal article" date="2020" name="Stud. Mycol.">
        <title>101 Dothideomycetes genomes: a test case for predicting lifestyles and emergence of pathogens.</title>
        <authorList>
            <person name="Haridas S."/>
            <person name="Albert R."/>
            <person name="Binder M."/>
            <person name="Bloem J."/>
            <person name="Labutti K."/>
            <person name="Salamov A."/>
            <person name="Andreopoulos B."/>
            <person name="Baker S."/>
            <person name="Barry K."/>
            <person name="Bills G."/>
            <person name="Bluhm B."/>
            <person name="Cannon C."/>
            <person name="Castanera R."/>
            <person name="Culley D."/>
            <person name="Daum C."/>
            <person name="Ezra D."/>
            <person name="Gonzalez J."/>
            <person name="Henrissat B."/>
            <person name="Kuo A."/>
            <person name="Liang C."/>
            <person name="Lipzen A."/>
            <person name="Lutzoni F."/>
            <person name="Magnuson J."/>
            <person name="Mondo S."/>
            <person name="Nolan M."/>
            <person name="Ohm R."/>
            <person name="Pangilinan J."/>
            <person name="Park H.-J."/>
            <person name="Ramirez L."/>
            <person name="Alfaro M."/>
            <person name="Sun H."/>
            <person name="Tritt A."/>
            <person name="Yoshinaga Y."/>
            <person name="Zwiers L.-H."/>
            <person name="Turgeon B."/>
            <person name="Goodwin S."/>
            <person name="Spatafora J."/>
            <person name="Crous P."/>
            <person name="Grigoriev I."/>
        </authorList>
    </citation>
    <scope>NUCLEOTIDE SEQUENCE</scope>
    <source>
        <strain evidence="1">ATCC 200398</strain>
    </source>
</reference>
<sequence>MDDLFAEVLDEGCENFKAEMVQAIKEVMNKLNAILRNDPQVLVCNTYKECFPDNLGHYETEIARLVDQLLESLLTDFREIHQKAAIHGTGHYFTVSMHDIYENCDSERPLTKGKTLHKCRTELFEAGACDPNGPFRGIPEGVEVSMIQALNQNGGVLQTTF</sequence>
<dbReference type="Proteomes" id="UP000799755">
    <property type="component" value="Unassembled WGS sequence"/>
</dbReference>